<evidence type="ECO:0008006" key="3">
    <source>
        <dbReference type="Google" id="ProtNLM"/>
    </source>
</evidence>
<protein>
    <recommendedName>
        <fullName evidence="3">Tail protein</fullName>
    </recommendedName>
</protein>
<name>A0A6M3LV50_9ZZZZ</name>
<organism evidence="1">
    <name type="scientific">viral metagenome</name>
    <dbReference type="NCBI Taxonomy" id="1070528"/>
    <lineage>
        <taxon>unclassified sequences</taxon>
        <taxon>metagenomes</taxon>
        <taxon>organismal metagenomes</taxon>
    </lineage>
</organism>
<accession>A0A6M3LV50</accession>
<gene>
    <name evidence="1" type="ORF">MM171A01238_0008</name>
    <name evidence="2" type="ORF">MM171B01370_0008</name>
</gene>
<dbReference type="EMBL" id="MT143773">
    <property type="protein sequence ID" value="QJB02303.1"/>
    <property type="molecule type" value="Genomic_DNA"/>
</dbReference>
<proteinExistence type="predicted"/>
<evidence type="ECO:0000313" key="2">
    <source>
        <dbReference type="EMBL" id="QJB02303.1"/>
    </source>
</evidence>
<sequence>MCAVKVGKNASVKIGTNSVAEMGTWSLDGITNELLDATAFGDEYKEYALGVGDWGGISFNGSFDMTDTTGQVLLDSAHKNKTVLTSIRLYIDNTSYYTPNTNVASDGVATAGVLMQTIAISFDKAGIGTISFSAKCTGPMILI</sequence>
<dbReference type="AlphaFoldDB" id="A0A6M3LV50"/>
<dbReference type="Gene3D" id="4.10.410.40">
    <property type="match status" value="1"/>
</dbReference>
<reference evidence="1" key="1">
    <citation type="submission" date="2020-03" db="EMBL/GenBank/DDBJ databases">
        <title>The deep terrestrial virosphere.</title>
        <authorList>
            <person name="Holmfeldt K."/>
            <person name="Nilsson E."/>
            <person name="Simone D."/>
            <person name="Lopez-Fernandez M."/>
            <person name="Wu X."/>
            <person name="de Brujin I."/>
            <person name="Lundin D."/>
            <person name="Andersson A."/>
            <person name="Bertilsson S."/>
            <person name="Dopson M."/>
        </authorList>
    </citation>
    <scope>NUCLEOTIDE SEQUENCE</scope>
    <source>
        <strain evidence="1">MM171A01238</strain>
        <strain evidence="2">MM171B01370</strain>
    </source>
</reference>
<evidence type="ECO:0000313" key="1">
    <source>
        <dbReference type="EMBL" id="QJA99240.1"/>
    </source>
</evidence>
<dbReference type="EMBL" id="MT143637">
    <property type="protein sequence ID" value="QJA99240.1"/>
    <property type="molecule type" value="Genomic_DNA"/>
</dbReference>